<dbReference type="Proteomes" id="UP000282674">
    <property type="component" value="Unassembled WGS sequence"/>
</dbReference>
<sequence>MSPAPWSAPEVDPDEVLAVLHAQFPQVPTWRGDFTGSWWALLRGRLVEARDPRQLAEYIRAVLTSARPASPWVPGHRVPQVIPGTAERAPRPVRAPVRPSVRPALPSVHMARPPRWRRVLRRVRWFFLEGESWE</sequence>
<organism evidence="1 2">
    <name type="scientific">Actinomadura harenae</name>
    <dbReference type="NCBI Taxonomy" id="2483351"/>
    <lineage>
        <taxon>Bacteria</taxon>
        <taxon>Bacillati</taxon>
        <taxon>Actinomycetota</taxon>
        <taxon>Actinomycetes</taxon>
        <taxon>Streptosporangiales</taxon>
        <taxon>Thermomonosporaceae</taxon>
        <taxon>Actinomadura</taxon>
    </lineage>
</organism>
<accession>A0A3M2M562</accession>
<proteinExistence type="predicted"/>
<dbReference type="AlphaFoldDB" id="A0A3M2M562"/>
<evidence type="ECO:0000313" key="1">
    <source>
        <dbReference type="EMBL" id="RMI44719.1"/>
    </source>
</evidence>
<reference evidence="1 2" key="1">
    <citation type="submission" date="2018-10" db="EMBL/GenBank/DDBJ databases">
        <title>Isolation from soil.</title>
        <authorList>
            <person name="Hu J."/>
        </authorList>
    </citation>
    <scope>NUCLEOTIDE SEQUENCE [LARGE SCALE GENOMIC DNA]</scope>
    <source>
        <strain evidence="1 2">NEAU-Ht49</strain>
    </source>
</reference>
<keyword evidence="2" id="KW-1185">Reference proteome</keyword>
<comment type="caution">
    <text evidence="1">The sequence shown here is derived from an EMBL/GenBank/DDBJ whole genome shotgun (WGS) entry which is preliminary data.</text>
</comment>
<name>A0A3M2M562_9ACTN</name>
<gene>
    <name evidence="1" type="ORF">EBO15_12260</name>
</gene>
<dbReference type="EMBL" id="RFFG01000017">
    <property type="protein sequence ID" value="RMI44719.1"/>
    <property type="molecule type" value="Genomic_DNA"/>
</dbReference>
<dbReference type="RefSeq" id="WP_122194470.1">
    <property type="nucleotide sequence ID" value="NZ_JBHSKC010000009.1"/>
</dbReference>
<protein>
    <submittedName>
        <fullName evidence="1">Uncharacterized protein</fullName>
    </submittedName>
</protein>
<evidence type="ECO:0000313" key="2">
    <source>
        <dbReference type="Proteomes" id="UP000282674"/>
    </source>
</evidence>
<dbReference type="OrthoDB" id="3483900at2"/>